<gene>
    <name evidence="2" type="ORF">CkaCkLH20_13326</name>
</gene>
<keyword evidence="3" id="KW-1185">Reference proteome</keyword>
<evidence type="ECO:0000313" key="3">
    <source>
        <dbReference type="Proteomes" id="UP000781932"/>
    </source>
</evidence>
<reference evidence="2" key="2">
    <citation type="submission" date="2020-11" db="EMBL/GenBank/DDBJ databases">
        <title>Whole genome sequencing of Colletotrichum sp.</title>
        <authorList>
            <person name="Li H."/>
        </authorList>
    </citation>
    <scope>NUCLEOTIDE SEQUENCE</scope>
    <source>
        <strain evidence="2">CkLH20</strain>
    </source>
</reference>
<evidence type="ECO:0000256" key="1">
    <source>
        <dbReference type="SAM" id="MobiDB-lite"/>
    </source>
</evidence>
<reference evidence="2" key="1">
    <citation type="submission" date="2020-03" db="EMBL/GenBank/DDBJ databases">
        <authorList>
            <person name="He L."/>
        </authorList>
    </citation>
    <scope>NUCLEOTIDE SEQUENCE</scope>
    <source>
        <strain evidence="2">CkLH20</strain>
    </source>
</reference>
<organism evidence="2 3">
    <name type="scientific">Colletotrichum karsti</name>
    <dbReference type="NCBI Taxonomy" id="1095194"/>
    <lineage>
        <taxon>Eukaryota</taxon>
        <taxon>Fungi</taxon>
        <taxon>Dikarya</taxon>
        <taxon>Ascomycota</taxon>
        <taxon>Pezizomycotina</taxon>
        <taxon>Sordariomycetes</taxon>
        <taxon>Hypocreomycetidae</taxon>
        <taxon>Glomerellales</taxon>
        <taxon>Glomerellaceae</taxon>
        <taxon>Colletotrichum</taxon>
        <taxon>Colletotrichum boninense species complex</taxon>
    </lineage>
</organism>
<dbReference type="EMBL" id="JAATWM020000094">
    <property type="protein sequence ID" value="KAF9869195.1"/>
    <property type="molecule type" value="Genomic_DNA"/>
</dbReference>
<accession>A0A9P6HSU4</accession>
<dbReference type="OrthoDB" id="4828201at2759"/>
<dbReference type="RefSeq" id="XP_038738656.1">
    <property type="nucleotide sequence ID" value="XM_038896036.1"/>
</dbReference>
<dbReference type="Proteomes" id="UP000781932">
    <property type="component" value="Unassembled WGS sequence"/>
</dbReference>
<comment type="caution">
    <text evidence="2">The sequence shown here is derived from an EMBL/GenBank/DDBJ whole genome shotgun (WGS) entry which is preliminary data.</text>
</comment>
<evidence type="ECO:0000313" key="2">
    <source>
        <dbReference type="EMBL" id="KAF9869195.1"/>
    </source>
</evidence>
<name>A0A9P6HSU4_9PEZI</name>
<dbReference type="AlphaFoldDB" id="A0A9P6HSU4"/>
<protein>
    <submittedName>
        <fullName evidence="2">Uncharacterized protein</fullName>
    </submittedName>
</protein>
<proteinExistence type="predicted"/>
<feature type="region of interest" description="Disordered" evidence="1">
    <location>
        <begin position="272"/>
        <end position="311"/>
    </location>
</feature>
<sequence>MGLKSFSISTFEWMARLWVDDYWFSTLDTVLRTIEALPLDGCGEPGQADWHQLATGLRGVGRPQDAVESFFFEDEGGRRARRDRGLLASLDDVRYSAVCEAIAAAPELAFPDLRRFLRTKKTDAQTANKPLLREHLLDALGKIGRSRGVKGHTASAAAAQQLQQRVLDFVRDHINEFTTTEEAKTLINDSVSLARLLRLVRRVTDVDGHTLRPEWQTAHATRQRGHQEQVSALVRTFCVDVSRLAADRPGLRDAAIRSDLQRKIEALIVGLPNGASMPSSRAAEPPHPGSGGTIEDSNAGDTEPAEGSTSG</sequence>
<dbReference type="GeneID" id="62169110"/>